<organism evidence="1 2">
    <name type="scientific">Polystyrenella longa</name>
    <dbReference type="NCBI Taxonomy" id="2528007"/>
    <lineage>
        <taxon>Bacteria</taxon>
        <taxon>Pseudomonadati</taxon>
        <taxon>Planctomycetota</taxon>
        <taxon>Planctomycetia</taxon>
        <taxon>Planctomycetales</taxon>
        <taxon>Planctomycetaceae</taxon>
        <taxon>Polystyrenella</taxon>
    </lineage>
</organism>
<protein>
    <submittedName>
        <fullName evidence="1">Uncharacterized protein</fullName>
    </submittedName>
</protein>
<name>A0A518CN79_9PLAN</name>
<dbReference type="AlphaFoldDB" id="A0A518CN79"/>
<gene>
    <name evidence="1" type="ORF">Pla110_24170</name>
</gene>
<dbReference type="EMBL" id="CP036281">
    <property type="protein sequence ID" value="QDU80685.1"/>
    <property type="molecule type" value="Genomic_DNA"/>
</dbReference>
<reference evidence="1 2" key="1">
    <citation type="submission" date="2019-02" db="EMBL/GenBank/DDBJ databases">
        <title>Deep-cultivation of Planctomycetes and their phenomic and genomic characterization uncovers novel biology.</title>
        <authorList>
            <person name="Wiegand S."/>
            <person name="Jogler M."/>
            <person name="Boedeker C."/>
            <person name="Pinto D."/>
            <person name="Vollmers J."/>
            <person name="Rivas-Marin E."/>
            <person name="Kohn T."/>
            <person name="Peeters S.H."/>
            <person name="Heuer A."/>
            <person name="Rast P."/>
            <person name="Oberbeckmann S."/>
            <person name="Bunk B."/>
            <person name="Jeske O."/>
            <person name="Meyerdierks A."/>
            <person name="Storesund J.E."/>
            <person name="Kallscheuer N."/>
            <person name="Luecker S."/>
            <person name="Lage O.M."/>
            <person name="Pohl T."/>
            <person name="Merkel B.J."/>
            <person name="Hornburger P."/>
            <person name="Mueller R.-W."/>
            <person name="Bruemmer F."/>
            <person name="Labrenz M."/>
            <person name="Spormann A.M."/>
            <person name="Op den Camp H."/>
            <person name="Overmann J."/>
            <person name="Amann R."/>
            <person name="Jetten M.S.M."/>
            <person name="Mascher T."/>
            <person name="Medema M.H."/>
            <person name="Devos D.P."/>
            <person name="Kaster A.-K."/>
            <person name="Ovreas L."/>
            <person name="Rohde M."/>
            <person name="Galperin M.Y."/>
            <person name="Jogler C."/>
        </authorList>
    </citation>
    <scope>NUCLEOTIDE SEQUENCE [LARGE SCALE GENOMIC DNA]</scope>
    <source>
        <strain evidence="1 2">Pla110</strain>
    </source>
</reference>
<evidence type="ECO:0000313" key="1">
    <source>
        <dbReference type="EMBL" id="QDU80685.1"/>
    </source>
</evidence>
<keyword evidence="2" id="KW-1185">Reference proteome</keyword>
<proteinExistence type="predicted"/>
<sequence length="95" mass="10426">MRFNNQNIQVVNQVQAALVAGIANVANEMVVRFARVSYLHSAKRNSSHDKPGSLMSWLEWMTGEPSLLLACCCSPSGTTPSTRTRTMERGISNLS</sequence>
<evidence type="ECO:0000313" key="2">
    <source>
        <dbReference type="Proteomes" id="UP000317178"/>
    </source>
</evidence>
<dbReference type="KEGG" id="plon:Pla110_24170"/>
<dbReference type="Proteomes" id="UP000317178">
    <property type="component" value="Chromosome"/>
</dbReference>
<accession>A0A518CN79</accession>